<accession>A0A4Q0VSD4</accession>
<dbReference type="Proteomes" id="UP000290649">
    <property type="component" value="Unassembled WGS sequence"/>
</dbReference>
<sequence length="158" mass="18419">MDKYTGVELVNETKEIIAEYPEVKDYLTKHPLDYYQYGIVVKTNEEKHELINLLQTLDLFETSFAIYMLENATTKSTFLDFGFISNEKKYFLYGDLVIPFTTSGNNEKDVLAALEQMDEHLVGVDTCTNKTYYFVERYHQELIQGVADAYKIIVTFYP</sequence>
<dbReference type="OrthoDB" id="2966456at2"/>
<protein>
    <submittedName>
        <fullName evidence="1">Uncharacterized protein</fullName>
    </submittedName>
</protein>
<keyword evidence="2" id="KW-1185">Reference proteome</keyword>
<reference evidence="1 2" key="1">
    <citation type="journal article" date="2019" name="Int. J. Syst. Evol. Microbiol.">
        <title>Anaerobacillus alkaliphilus sp. nov., a novel alkaliphilic and moderately halophilic bacterium.</title>
        <authorList>
            <person name="Borsodi A.K."/>
            <person name="Aszalos J.M."/>
            <person name="Bihari P."/>
            <person name="Nagy I."/>
            <person name="Schumann P."/>
            <person name="Sproer C."/>
            <person name="Kovacs A.L."/>
            <person name="Boka K."/>
            <person name="Dobosy P."/>
            <person name="Ovari M."/>
            <person name="Szili-Kovacs T."/>
            <person name="Toth E."/>
        </authorList>
    </citation>
    <scope>NUCLEOTIDE SEQUENCE [LARGE SCALE GENOMIC DNA]</scope>
    <source>
        <strain evidence="1 2">B16-10</strain>
    </source>
</reference>
<organism evidence="1 2">
    <name type="scientific">Anaerobacillus alkaliphilus</name>
    <dbReference type="NCBI Taxonomy" id="1548597"/>
    <lineage>
        <taxon>Bacteria</taxon>
        <taxon>Bacillati</taxon>
        <taxon>Bacillota</taxon>
        <taxon>Bacilli</taxon>
        <taxon>Bacillales</taxon>
        <taxon>Bacillaceae</taxon>
        <taxon>Anaerobacillus</taxon>
    </lineage>
</organism>
<evidence type="ECO:0000313" key="1">
    <source>
        <dbReference type="EMBL" id="RXI99471.1"/>
    </source>
</evidence>
<gene>
    <name evidence="1" type="ORF">DS745_14715</name>
</gene>
<dbReference type="RefSeq" id="WP_129078980.1">
    <property type="nucleotide sequence ID" value="NZ_QOUX01000045.1"/>
</dbReference>
<dbReference type="AlphaFoldDB" id="A0A4Q0VSD4"/>
<comment type="caution">
    <text evidence="1">The sequence shown here is derived from an EMBL/GenBank/DDBJ whole genome shotgun (WGS) entry which is preliminary data.</text>
</comment>
<proteinExistence type="predicted"/>
<dbReference type="EMBL" id="QOUX01000045">
    <property type="protein sequence ID" value="RXI99471.1"/>
    <property type="molecule type" value="Genomic_DNA"/>
</dbReference>
<name>A0A4Q0VSD4_9BACI</name>
<evidence type="ECO:0000313" key="2">
    <source>
        <dbReference type="Proteomes" id="UP000290649"/>
    </source>
</evidence>